<gene>
    <name evidence="1" type="ORF">J2I48_12805</name>
</gene>
<reference evidence="1 2" key="1">
    <citation type="submission" date="2021-03" db="EMBL/GenBank/DDBJ databases">
        <title>Fibrella sp. HMF5036 genome sequencing and assembly.</title>
        <authorList>
            <person name="Kang H."/>
            <person name="Kim H."/>
            <person name="Bae S."/>
            <person name="Joh K."/>
        </authorList>
    </citation>
    <scope>NUCLEOTIDE SEQUENCE [LARGE SCALE GENOMIC DNA]</scope>
    <source>
        <strain evidence="1 2">HMF5036</strain>
    </source>
</reference>
<evidence type="ECO:0000313" key="2">
    <source>
        <dbReference type="Proteomes" id="UP000664795"/>
    </source>
</evidence>
<proteinExistence type="predicted"/>
<comment type="caution">
    <text evidence="1">The sequence shown here is derived from an EMBL/GenBank/DDBJ whole genome shotgun (WGS) entry which is preliminary data.</text>
</comment>
<protein>
    <submittedName>
        <fullName evidence="1">Uncharacterized protein</fullName>
    </submittedName>
</protein>
<keyword evidence="2" id="KW-1185">Reference proteome</keyword>
<name>A0A939G889_9BACT</name>
<evidence type="ECO:0000313" key="1">
    <source>
        <dbReference type="EMBL" id="MBO0931881.1"/>
    </source>
</evidence>
<organism evidence="1 2">
    <name type="scientific">Fibrella aquatilis</name>
    <dbReference type="NCBI Taxonomy" id="2817059"/>
    <lineage>
        <taxon>Bacteria</taxon>
        <taxon>Pseudomonadati</taxon>
        <taxon>Bacteroidota</taxon>
        <taxon>Cytophagia</taxon>
        <taxon>Cytophagales</taxon>
        <taxon>Spirosomataceae</taxon>
        <taxon>Fibrella</taxon>
    </lineage>
</organism>
<accession>A0A939G889</accession>
<dbReference type="AlphaFoldDB" id="A0A939G889"/>
<dbReference type="Proteomes" id="UP000664795">
    <property type="component" value="Unassembled WGS sequence"/>
</dbReference>
<dbReference type="EMBL" id="JAFMYU010000009">
    <property type="protein sequence ID" value="MBO0931881.1"/>
    <property type="molecule type" value="Genomic_DNA"/>
</dbReference>
<dbReference type="RefSeq" id="WP_207335852.1">
    <property type="nucleotide sequence ID" value="NZ_JAFMYU010000009.1"/>
</dbReference>
<sequence length="147" mass="15911">MLHPIFGALAAASAITYLSINGNSNLVTQPISPGTYSDSTFTASIKAENKDNRPTVIVEKSVPIPPGYRYISHHLDLERAFPTEGMEGSSEWVAGPGHTWSVFSQAKADRNASVNRIFLRATASPGRKSMEISTEATLYVTIQKTKA</sequence>